<evidence type="ECO:0000256" key="3">
    <source>
        <dbReference type="ARBA" id="ARBA00023038"/>
    </source>
</evidence>
<name>A0AAV7KK74_9METZ</name>
<dbReference type="Pfam" id="PF00595">
    <property type="entry name" value="PDZ"/>
    <property type="match status" value="1"/>
</dbReference>
<gene>
    <name evidence="9" type="ORF">LOD99_10108</name>
</gene>
<dbReference type="PANTHER" id="PTHR46767">
    <property type="entry name" value="LIM DOMAIN ONLY PROTEIN 7"/>
    <property type="match status" value="1"/>
</dbReference>
<protein>
    <submittedName>
        <fullName evidence="9">Histone H3.v1-like</fullName>
    </submittedName>
</protein>
<feature type="compositionally biased region" description="Pro residues" evidence="5">
    <location>
        <begin position="185"/>
        <end position="197"/>
    </location>
</feature>
<accession>A0AAV7KK74</accession>
<dbReference type="PROSITE" id="PS50023">
    <property type="entry name" value="LIM_DOMAIN_2"/>
    <property type="match status" value="1"/>
</dbReference>
<dbReference type="Gene3D" id="1.10.418.10">
    <property type="entry name" value="Calponin-like domain"/>
    <property type="match status" value="1"/>
</dbReference>
<organism evidence="9 10">
    <name type="scientific">Oopsacas minuta</name>
    <dbReference type="NCBI Taxonomy" id="111878"/>
    <lineage>
        <taxon>Eukaryota</taxon>
        <taxon>Metazoa</taxon>
        <taxon>Porifera</taxon>
        <taxon>Hexactinellida</taxon>
        <taxon>Hexasterophora</taxon>
        <taxon>Lyssacinosida</taxon>
        <taxon>Leucopsacidae</taxon>
        <taxon>Oopsacas</taxon>
    </lineage>
</organism>
<feature type="region of interest" description="Disordered" evidence="5">
    <location>
        <begin position="161"/>
        <end position="200"/>
    </location>
</feature>
<feature type="compositionally biased region" description="Polar residues" evidence="5">
    <location>
        <begin position="669"/>
        <end position="680"/>
    </location>
</feature>
<dbReference type="InterPro" id="IPR001997">
    <property type="entry name" value="Calponin/LIMCH1"/>
</dbReference>
<feature type="domain" description="Calponin-homology (CH)" evidence="6">
    <location>
        <begin position="12"/>
        <end position="121"/>
    </location>
</feature>
<feature type="region of interest" description="Disordered" evidence="5">
    <location>
        <begin position="327"/>
        <end position="542"/>
    </location>
</feature>
<dbReference type="EMBL" id="JAKMXF010000018">
    <property type="protein sequence ID" value="KAI6661238.1"/>
    <property type="molecule type" value="Genomic_DNA"/>
</dbReference>
<feature type="region of interest" description="Disordered" evidence="5">
    <location>
        <begin position="586"/>
        <end position="611"/>
    </location>
</feature>
<feature type="compositionally biased region" description="Basic and acidic residues" evidence="5">
    <location>
        <begin position="635"/>
        <end position="644"/>
    </location>
</feature>
<feature type="compositionally biased region" description="Polar residues" evidence="5">
    <location>
        <begin position="692"/>
        <end position="748"/>
    </location>
</feature>
<evidence type="ECO:0000256" key="5">
    <source>
        <dbReference type="SAM" id="MobiDB-lite"/>
    </source>
</evidence>
<keyword evidence="10" id="KW-1185">Reference proteome</keyword>
<feature type="compositionally biased region" description="Basic and acidic residues" evidence="5">
    <location>
        <begin position="767"/>
        <end position="777"/>
    </location>
</feature>
<dbReference type="PANTHER" id="PTHR46767:SF1">
    <property type="entry name" value="LIM DOMAIN ONLY PROTEIN 7"/>
    <property type="match status" value="1"/>
</dbReference>
<keyword evidence="3 4" id="KW-0440">LIM domain</keyword>
<keyword evidence="1 4" id="KW-0479">Metal-binding</keyword>
<feature type="region of interest" description="Disordered" evidence="5">
    <location>
        <begin position="858"/>
        <end position="887"/>
    </location>
</feature>
<dbReference type="Proteomes" id="UP001165289">
    <property type="component" value="Unassembled WGS sequence"/>
</dbReference>
<dbReference type="SUPFAM" id="SSF47576">
    <property type="entry name" value="Calponin-homology domain, CH-domain"/>
    <property type="match status" value="1"/>
</dbReference>
<dbReference type="GO" id="GO:0003779">
    <property type="term" value="F:actin binding"/>
    <property type="evidence" value="ECO:0007669"/>
    <property type="project" value="InterPro"/>
</dbReference>
<evidence type="ECO:0000259" key="8">
    <source>
        <dbReference type="PROSITE" id="PS50106"/>
    </source>
</evidence>
<dbReference type="PRINTS" id="PR00889">
    <property type="entry name" value="CALPONIN"/>
</dbReference>
<dbReference type="GO" id="GO:0046872">
    <property type="term" value="F:metal ion binding"/>
    <property type="evidence" value="ECO:0007669"/>
    <property type="project" value="UniProtKB-KW"/>
</dbReference>
<evidence type="ECO:0000259" key="7">
    <source>
        <dbReference type="PROSITE" id="PS50023"/>
    </source>
</evidence>
<evidence type="ECO:0000256" key="1">
    <source>
        <dbReference type="ARBA" id="ARBA00022723"/>
    </source>
</evidence>
<sequence>MRRQSTFQEDPGEIVSRVREWIQDVTGKELGLDLRESLQNGVVLCELMAKIRPGSIQRVNKLNSPIAHLDNIRSFLQACRVHFMLNEAQIFDVTDLQDPEQRSGAFTSMGAKGWNAEKRLKNVCVTLYWMGRILAEERTYQGPLPDLSVFHPVLPGQSMSVPIPEEPEDQVLSPGPRPLENTRPVPKPMSPPVVPSRPDPKLVSQITKQEAVSNSSESDNDVMKDKIEIHVVPINGSFGFHLLSRAVPGSNKFLSTVHSVLEDSSAGRAGLQRGDELLTVNGMDTSYFSHQQIVKLIKDSIIAQSLTLVIQRKQAVVINDIAPETIEEVRPQTSPQEPVPPSKEEHPPVPEPIQQSSNSQLTNSADISQKEGAINPTHYVVDTEETKYRPVPPIPSTPQEPIYVNQTSLERELTASKEPAPKQKSSPKDRSPRNKKRDKERGNPDGNLDIKEQTMGAKIPRSQMPLPPPPQKEIPQAPNSEPTRRRFFSKKSGDSSPTKRSSWKSGWKEAIVQTVDITSPPARLESVRLDPSEDSGEDLLDTNRRELVAKDRNNRVSMTDPFKGILPVSDGRSLLDEIFPDGEDLQLGTILKDDSPLKTPPQQRQQPSKEYFAKILNPQISQQDTYQPPVPLTKDVRLREREPEMQTYTSNRSSSSSERHSAKLVGSLLASSGAQVTPVNSDRKNERRETHQQPPVINSNGHQQQQDPVMSTHSLPVSTRPIQVPPASNSSVCSSPPRQTYTKQQLPSDHQGYSKISRAKSFTGSHQSRESSDERNFTRLMNRGYPGSDYSQGQGNKIAYPQDWSQGGYLQRGQSLRQDPGFYKSPNRPTMQMVPHYGHRDQRIGPYMYPQNQYNQGYPQVQSYPSVQTGVRPQRPAEPQSPRDGQYSSKIFRINQTNASIPCTSCKIPLGVGPAAGIHGLPNIYHPPCFLCEVCGGQLFETTFVIRGKLHCKCCEDSKDGNPSTVC</sequence>
<dbReference type="Pfam" id="PF00307">
    <property type="entry name" value="CH"/>
    <property type="match status" value="1"/>
</dbReference>
<keyword evidence="2 4" id="KW-0862">Zinc</keyword>
<dbReference type="GO" id="GO:0031032">
    <property type="term" value="P:actomyosin structure organization"/>
    <property type="evidence" value="ECO:0007669"/>
    <property type="project" value="InterPro"/>
</dbReference>
<dbReference type="PROSITE" id="PS00478">
    <property type="entry name" value="LIM_DOMAIN_1"/>
    <property type="match status" value="1"/>
</dbReference>
<dbReference type="CDD" id="cd08368">
    <property type="entry name" value="LIM"/>
    <property type="match status" value="1"/>
</dbReference>
<feature type="compositionally biased region" description="Basic and acidic residues" evidence="5">
    <location>
        <begin position="681"/>
        <end position="691"/>
    </location>
</feature>
<dbReference type="InterPro" id="IPR029978">
    <property type="entry name" value="LMO-7"/>
</dbReference>
<evidence type="ECO:0000313" key="9">
    <source>
        <dbReference type="EMBL" id="KAI6661238.1"/>
    </source>
</evidence>
<evidence type="ECO:0000256" key="2">
    <source>
        <dbReference type="ARBA" id="ARBA00022833"/>
    </source>
</evidence>
<feature type="domain" description="LIM zinc-binding" evidence="7">
    <location>
        <begin position="901"/>
        <end position="962"/>
    </location>
</feature>
<feature type="compositionally biased region" description="Polar residues" evidence="5">
    <location>
        <begin position="494"/>
        <end position="504"/>
    </location>
</feature>
<dbReference type="InterPro" id="IPR036872">
    <property type="entry name" value="CH_dom_sf"/>
</dbReference>
<dbReference type="PROSITE" id="PS50106">
    <property type="entry name" value="PDZ"/>
    <property type="match status" value="1"/>
</dbReference>
<dbReference type="InterPro" id="IPR001781">
    <property type="entry name" value="Znf_LIM"/>
</dbReference>
<feature type="compositionally biased region" description="Polar residues" evidence="5">
    <location>
        <begin position="861"/>
        <end position="871"/>
    </location>
</feature>
<evidence type="ECO:0000259" key="6">
    <source>
        <dbReference type="PROSITE" id="PS50021"/>
    </source>
</evidence>
<dbReference type="PROSITE" id="PS50021">
    <property type="entry name" value="CH"/>
    <property type="match status" value="1"/>
</dbReference>
<feature type="domain" description="PDZ" evidence="8">
    <location>
        <begin position="226"/>
        <end position="312"/>
    </location>
</feature>
<feature type="compositionally biased region" description="Basic and acidic residues" evidence="5">
    <location>
        <begin position="409"/>
        <end position="452"/>
    </location>
</feature>
<comment type="caution">
    <text evidence="9">The sequence shown here is derived from an EMBL/GenBank/DDBJ whole genome shotgun (WGS) entry which is preliminary data.</text>
</comment>
<dbReference type="SMART" id="SM00228">
    <property type="entry name" value="PDZ"/>
    <property type="match status" value="1"/>
</dbReference>
<dbReference type="Gene3D" id="2.10.110.10">
    <property type="entry name" value="Cysteine Rich Protein"/>
    <property type="match status" value="1"/>
</dbReference>
<dbReference type="SMART" id="SM00033">
    <property type="entry name" value="CH"/>
    <property type="match status" value="1"/>
</dbReference>
<dbReference type="InterPro" id="IPR001478">
    <property type="entry name" value="PDZ"/>
</dbReference>
<feature type="compositionally biased region" description="Polar residues" evidence="5">
    <location>
        <begin position="353"/>
        <end position="367"/>
    </location>
</feature>
<reference evidence="9 10" key="1">
    <citation type="journal article" date="2023" name="BMC Biol.">
        <title>The compact genome of the sponge Oopsacas minuta (Hexactinellida) is lacking key metazoan core genes.</title>
        <authorList>
            <person name="Santini S."/>
            <person name="Schenkelaars Q."/>
            <person name="Jourda C."/>
            <person name="Duchesne M."/>
            <person name="Belahbib H."/>
            <person name="Rocher C."/>
            <person name="Selva M."/>
            <person name="Riesgo A."/>
            <person name="Vervoort M."/>
            <person name="Leys S.P."/>
            <person name="Kodjabachian L."/>
            <person name="Le Bivic A."/>
            <person name="Borchiellini C."/>
            <person name="Claverie J.M."/>
            <person name="Renard E."/>
        </authorList>
    </citation>
    <scope>NUCLEOTIDE SEQUENCE [LARGE SCALE GENOMIC DNA]</scope>
    <source>
        <strain evidence="9">SPO-2</strain>
    </source>
</reference>
<evidence type="ECO:0000256" key="4">
    <source>
        <dbReference type="PROSITE-ProRule" id="PRU00125"/>
    </source>
</evidence>
<dbReference type="GO" id="GO:0023051">
    <property type="term" value="P:regulation of signaling"/>
    <property type="evidence" value="ECO:0007669"/>
    <property type="project" value="InterPro"/>
</dbReference>
<proteinExistence type="predicted"/>
<dbReference type="InterPro" id="IPR001715">
    <property type="entry name" value="CH_dom"/>
</dbReference>
<evidence type="ECO:0000313" key="10">
    <source>
        <dbReference type="Proteomes" id="UP001165289"/>
    </source>
</evidence>
<dbReference type="SMART" id="SM00132">
    <property type="entry name" value="LIM"/>
    <property type="match status" value="1"/>
</dbReference>
<dbReference type="GO" id="GO:0030155">
    <property type="term" value="P:regulation of cell adhesion"/>
    <property type="evidence" value="ECO:0007669"/>
    <property type="project" value="InterPro"/>
</dbReference>
<dbReference type="AlphaFoldDB" id="A0AAV7KK74"/>
<feature type="region of interest" description="Disordered" evidence="5">
    <location>
        <begin position="635"/>
        <end position="792"/>
    </location>
</feature>
<dbReference type="SUPFAM" id="SSF50156">
    <property type="entry name" value="PDZ domain-like"/>
    <property type="match status" value="1"/>
</dbReference>
<dbReference type="InterPro" id="IPR036034">
    <property type="entry name" value="PDZ_sf"/>
</dbReference>
<dbReference type="Gene3D" id="2.30.42.10">
    <property type="match status" value="1"/>
</dbReference>